<dbReference type="RefSeq" id="WP_005286613.1">
    <property type="nucleotide sequence ID" value="NZ_CM000961.1"/>
</dbReference>
<reference evidence="2" key="1">
    <citation type="submission" date="2010-06" db="EMBL/GenBank/DDBJ databases">
        <authorList>
            <person name="Muzny D."/>
            <person name="Qin X."/>
            <person name="Buhay C."/>
            <person name="Dugan-Rocha S."/>
            <person name="Ding Y."/>
            <person name="Chen G."/>
            <person name="Hawes A."/>
            <person name="Holder M."/>
            <person name="Jhangiani S."/>
            <person name="Johnson A."/>
            <person name="Khan Z."/>
            <person name="Li Z."/>
            <person name="Liu W."/>
            <person name="Liu X."/>
            <person name="Perez L."/>
            <person name="Shen H."/>
            <person name="Wang Q."/>
            <person name="Watt J."/>
            <person name="Xi L."/>
            <person name="Xin Y."/>
            <person name="Zhou J."/>
            <person name="Deng J."/>
            <person name="Jiang H."/>
            <person name="Liu Y."/>
            <person name="Qu J."/>
            <person name="Song X.-Z."/>
            <person name="Zhang L."/>
            <person name="Villasana D."/>
            <person name="Johnson A."/>
            <person name="Liu J."/>
            <person name="Liyanage D."/>
            <person name="Lorensuhewa L."/>
            <person name="Robinson T."/>
            <person name="Song A."/>
            <person name="Song B.-B."/>
            <person name="Dinh H."/>
            <person name="Thornton R."/>
            <person name="Coyle M."/>
            <person name="Francisco L."/>
            <person name="Jackson L."/>
            <person name="Javaid M."/>
            <person name="Korchina V."/>
            <person name="Kovar C."/>
            <person name="Mata R."/>
            <person name="Mathew T."/>
            <person name="Ngo R."/>
            <person name="Nguyen L."/>
            <person name="Nguyen N."/>
            <person name="Okwuonu G."/>
            <person name="Ongeri F."/>
            <person name="Pham C."/>
            <person name="Simmons D."/>
            <person name="Wilczek-Boney K."/>
            <person name="Hale W."/>
            <person name="Jakkamsetti A."/>
            <person name="Pham P."/>
            <person name="Ruth R."/>
            <person name="San Lucas F."/>
            <person name="Warren J."/>
            <person name="Zhang J."/>
            <person name="Zhao Z."/>
            <person name="Zhou C."/>
            <person name="Zhu D."/>
            <person name="Lee S."/>
            <person name="Bess C."/>
            <person name="Blankenburg K."/>
            <person name="Forbes L."/>
            <person name="Fu Q."/>
            <person name="Gubbala S."/>
            <person name="Hirani K."/>
            <person name="Jayaseelan J.C."/>
            <person name="Lara F."/>
            <person name="Munidasa M."/>
            <person name="Palculict T."/>
            <person name="Patil S."/>
            <person name="Pu L.-L."/>
            <person name="Saada N."/>
            <person name="Tang L."/>
            <person name="Weissenberger G."/>
            <person name="Zhu Y."/>
            <person name="Hemphill L."/>
            <person name="Shang Y."/>
            <person name="Youmans B."/>
            <person name="Ayvaz T."/>
            <person name="Ross M."/>
            <person name="Santibanez J."/>
            <person name="Aqrawi P."/>
            <person name="Gross S."/>
            <person name="Joshi V."/>
            <person name="Fowler G."/>
            <person name="Nazareth L."/>
            <person name="Reid J."/>
            <person name="Worley K."/>
            <person name="Petrosino J."/>
            <person name="Highlander S."/>
            <person name="Gibbs R."/>
        </authorList>
    </citation>
    <scope>NUCLEOTIDE SEQUENCE [LARGE SCALE GENOMIC DNA]</scope>
    <source>
        <strain evidence="2">ATCC 33030</strain>
    </source>
</reference>
<keyword evidence="1" id="KW-0812">Transmembrane</keyword>
<dbReference type="HOGENOM" id="CLU_2681441_0_0_11"/>
<dbReference type="AlphaFoldDB" id="D7WAS7"/>
<dbReference type="Proteomes" id="UP000004208">
    <property type="component" value="Unassembled WGS sequence"/>
</dbReference>
<accession>D7WAS7</accession>
<comment type="caution">
    <text evidence="2">The sequence shown here is derived from an EMBL/GenBank/DDBJ whole genome shotgun (WGS) entry which is preliminary data.</text>
</comment>
<keyword evidence="1" id="KW-1133">Transmembrane helix</keyword>
<organism evidence="2 3">
    <name type="scientific">Corynebacterium genitalium ATCC 33030</name>
    <dbReference type="NCBI Taxonomy" id="585529"/>
    <lineage>
        <taxon>Bacteria</taxon>
        <taxon>Bacillati</taxon>
        <taxon>Actinomycetota</taxon>
        <taxon>Actinomycetes</taxon>
        <taxon>Mycobacteriales</taxon>
        <taxon>Corynebacteriaceae</taxon>
        <taxon>Corynebacterium</taxon>
    </lineage>
</organism>
<gene>
    <name evidence="2" type="ORF">HMPREF0291_10216</name>
</gene>
<dbReference type="STRING" id="585529.HMPREF0291_10216"/>
<dbReference type="EMBL" id="ACLJ02000001">
    <property type="protein sequence ID" value="EFK54958.1"/>
    <property type="molecule type" value="Genomic_DNA"/>
</dbReference>
<evidence type="ECO:0000313" key="2">
    <source>
        <dbReference type="EMBL" id="EFK54958.1"/>
    </source>
</evidence>
<dbReference type="OrthoDB" id="9877978at2"/>
<evidence type="ECO:0000256" key="1">
    <source>
        <dbReference type="SAM" id="Phobius"/>
    </source>
</evidence>
<proteinExistence type="predicted"/>
<feature type="transmembrane region" description="Helical" evidence="1">
    <location>
        <begin position="23"/>
        <end position="41"/>
    </location>
</feature>
<keyword evidence="3" id="KW-1185">Reference proteome</keyword>
<evidence type="ECO:0000313" key="3">
    <source>
        <dbReference type="Proteomes" id="UP000004208"/>
    </source>
</evidence>
<sequence>MTSQMPHDPGNPRSSGTTGQQDIMIGVIVFLLGFLAVATAWGTISYMTALASWIAGIVLVVRGIRKNQDTPPRA</sequence>
<name>D7WAS7_9CORY</name>
<keyword evidence="1" id="KW-0472">Membrane</keyword>
<protein>
    <submittedName>
        <fullName evidence="2">Uncharacterized protein</fullName>
    </submittedName>
</protein>